<proteinExistence type="inferred from homology"/>
<comment type="similarity">
    <text evidence="1">Belongs to the LysR transcriptional regulatory family.</text>
</comment>
<dbReference type="SUPFAM" id="SSF46785">
    <property type="entry name" value="Winged helix' DNA-binding domain"/>
    <property type="match status" value="1"/>
</dbReference>
<dbReference type="InterPro" id="IPR000847">
    <property type="entry name" value="LysR_HTH_N"/>
</dbReference>
<dbReference type="PANTHER" id="PTHR30346:SF0">
    <property type="entry name" value="HCA OPERON TRANSCRIPTIONAL ACTIVATOR HCAR"/>
    <property type="match status" value="1"/>
</dbReference>
<dbReference type="Gene3D" id="3.40.190.10">
    <property type="entry name" value="Periplasmic binding protein-like II"/>
    <property type="match status" value="2"/>
</dbReference>
<evidence type="ECO:0000256" key="4">
    <source>
        <dbReference type="ARBA" id="ARBA00023163"/>
    </source>
</evidence>
<keyword evidence="3" id="KW-0238">DNA-binding</keyword>
<dbReference type="InterPro" id="IPR036388">
    <property type="entry name" value="WH-like_DNA-bd_sf"/>
</dbReference>
<gene>
    <name evidence="6" type="ORF">JKJ07_14860</name>
</gene>
<keyword evidence="4" id="KW-0804">Transcription</keyword>
<keyword evidence="2" id="KW-0805">Transcription regulation</keyword>
<dbReference type="Gene3D" id="1.10.10.10">
    <property type="entry name" value="Winged helix-like DNA-binding domain superfamily/Winged helix DNA-binding domain"/>
    <property type="match status" value="1"/>
</dbReference>
<dbReference type="Proteomes" id="UP000598996">
    <property type="component" value="Unassembled WGS sequence"/>
</dbReference>
<dbReference type="InterPro" id="IPR005119">
    <property type="entry name" value="LysR_subst-bd"/>
</dbReference>
<sequence length="312" mass="34271">MDLDTATLRAFVTLAEELHFGRAAARLGLSQQALSKRIRRLEADLGTSLVDREDRRSIRLTADGQRVLPQAVEVVRVVDRLGEKMPPERLRVDAMGDHLAPISWLRRASVTIPVEVTERPPDGTAEHLLIKGRAELAFGRAGAVPGPWPGEVRRRLVMLEPLAVLVPEDHRWAARDRLPLAELNGERLWFPMAGAPVEWQAYVAEFAALTGADIDTSGSTFGFANWVEDVTTGVAPPSLIGEAMRLPDDRIRSVPLCEPTPVFPWWLLWRSDVADAAVEELVAAMGFAAGPPSRRGTWLPAADGALLIDEIQ</sequence>
<evidence type="ECO:0000256" key="1">
    <source>
        <dbReference type="ARBA" id="ARBA00009437"/>
    </source>
</evidence>
<evidence type="ECO:0000256" key="3">
    <source>
        <dbReference type="ARBA" id="ARBA00023125"/>
    </source>
</evidence>
<dbReference type="Pfam" id="PF03466">
    <property type="entry name" value="LysR_substrate"/>
    <property type="match status" value="1"/>
</dbReference>
<feature type="domain" description="HTH lysR-type" evidence="5">
    <location>
        <begin position="1"/>
        <end position="61"/>
    </location>
</feature>
<protein>
    <submittedName>
        <fullName evidence="6">LysR family transcriptional regulator</fullName>
    </submittedName>
</protein>
<dbReference type="EMBL" id="JAENHO010000004">
    <property type="protein sequence ID" value="MBL7255584.1"/>
    <property type="molecule type" value="Genomic_DNA"/>
</dbReference>
<reference evidence="6 7" key="1">
    <citation type="submission" date="2021-01" db="EMBL/GenBank/DDBJ databases">
        <title>Actinoplanes sp. nov. LDG1-01 isolated from lichen.</title>
        <authorList>
            <person name="Saeng-In P."/>
            <person name="Phongsopitanun W."/>
            <person name="Kanchanasin P."/>
            <person name="Yuki M."/>
            <person name="Kudo T."/>
            <person name="Ohkuma M."/>
            <person name="Tanasupawat S."/>
        </authorList>
    </citation>
    <scope>NUCLEOTIDE SEQUENCE [LARGE SCALE GENOMIC DNA]</scope>
    <source>
        <strain evidence="6 7">LDG1-01</strain>
    </source>
</reference>
<dbReference type="PRINTS" id="PR00039">
    <property type="entry name" value="HTHLYSR"/>
</dbReference>
<keyword evidence="7" id="KW-1185">Reference proteome</keyword>
<dbReference type="RefSeq" id="WP_202992091.1">
    <property type="nucleotide sequence ID" value="NZ_JAENHO010000004.1"/>
</dbReference>
<dbReference type="SUPFAM" id="SSF53850">
    <property type="entry name" value="Periplasmic binding protein-like II"/>
    <property type="match status" value="1"/>
</dbReference>
<dbReference type="PANTHER" id="PTHR30346">
    <property type="entry name" value="TRANSCRIPTIONAL DUAL REGULATOR HCAR-RELATED"/>
    <property type="match status" value="1"/>
</dbReference>
<evidence type="ECO:0000313" key="7">
    <source>
        <dbReference type="Proteomes" id="UP000598996"/>
    </source>
</evidence>
<name>A0ABS1VN87_9ACTN</name>
<dbReference type="InterPro" id="IPR036390">
    <property type="entry name" value="WH_DNA-bd_sf"/>
</dbReference>
<evidence type="ECO:0000313" key="6">
    <source>
        <dbReference type="EMBL" id="MBL7255584.1"/>
    </source>
</evidence>
<dbReference type="PROSITE" id="PS50931">
    <property type="entry name" value="HTH_LYSR"/>
    <property type="match status" value="1"/>
</dbReference>
<evidence type="ECO:0000259" key="5">
    <source>
        <dbReference type="PROSITE" id="PS50931"/>
    </source>
</evidence>
<accession>A0ABS1VN87</accession>
<organism evidence="6 7">
    <name type="scientific">Paractinoplanes lichenicola</name>
    <dbReference type="NCBI Taxonomy" id="2802976"/>
    <lineage>
        <taxon>Bacteria</taxon>
        <taxon>Bacillati</taxon>
        <taxon>Actinomycetota</taxon>
        <taxon>Actinomycetes</taxon>
        <taxon>Micromonosporales</taxon>
        <taxon>Micromonosporaceae</taxon>
        <taxon>Paractinoplanes</taxon>
    </lineage>
</organism>
<comment type="caution">
    <text evidence="6">The sequence shown here is derived from an EMBL/GenBank/DDBJ whole genome shotgun (WGS) entry which is preliminary data.</text>
</comment>
<dbReference type="Pfam" id="PF00126">
    <property type="entry name" value="HTH_1"/>
    <property type="match status" value="1"/>
</dbReference>
<evidence type="ECO:0000256" key="2">
    <source>
        <dbReference type="ARBA" id="ARBA00023015"/>
    </source>
</evidence>